<dbReference type="Pfam" id="PF02585">
    <property type="entry name" value="PIG-L"/>
    <property type="match status" value="1"/>
</dbReference>
<proteinExistence type="predicted"/>
<dbReference type="KEGG" id="nso:NIASO_05130"/>
<dbReference type="Gene3D" id="3.40.50.10320">
    <property type="entry name" value="LmbE-like"/>
    <property type="match status" value="1"/>
</dbReference>
<dbReference type="InterPro" id="IPR003737">
    <property type="entry name" value="GlcNAc_PI_deacetylase-related"/>
</dbReference>
<dbReference type="EMBL" id="CP007035">
    <property type="protein sequence ID" value="AHF14735.1"/>
    <property type="molecule type" value="Genomic_DNA"/>
</dbReference>
<dbReference type="eggNOG" id="COG2120">
    <property type="taxonomic scope" value="Bacteria"/>
</dbReference>
<sequence length="258" mass="29278">MVIFAHPDEGEIYTGGITALYTKMGHQVKFMSLTNGDAGHYAMKPADLAKMRYQEAMESKQILSLGEYEVLSYHDKYLKNTKEVQDRVIKSIQDWDADVVFTYYPAAGGHTDNMTAGYIVRDAAPRLQMKKKPVFVYIRDFHTIHFSYIPDFAVAIDAVWPTKLAACAVQRSQVNDAIPYKMGILAEVRANPERQKKLVYDNTYPYSSVTNVNMPALTKWYGSDSSGIKYAEAFEIAEFGRQLTEPEMRALFPMLPPK</sequence>
<accession>W0EVB7</accession>
<evidence type="ECO:0000313" key="1">
    <source>
        <dbReference type="EMBL" id="AHF14735.1"/>
    </source>
</evidence>
<dbReference type="SUPFAM" id="SSF102588">
    <property type="entry name" value="LmbE-like"/>
    <property type="match status" value="1"/>
</dbReference>
<reference evidence="1 2" key="1">
    <citation type="submission" date="2013-12" db="EMBL/GenBank/DDBJ databases">
        <authorList>
            <consortium name="DOE Joint Genome Institute"/>
            <person name="Eisen J."/>
            <person name="Huntemann M."/>
            <person name="Han J."/>
            <person name="Chen A."/>
            <person name="Kyrpides N."/>
            <person name="Mavromatis K."/>
            <person name="Markowitz V."/>
            <person name="Palaniappan K."/>
            <person name="Ivanova N."/>
            <person name="Schaumberg A."/>
            <person name="Pati A."/>
            <person name="Liolios K."/>
            <person name="Nordberg H.P."/>
            <person name="Cantor M.N."/>
            <person name="Hua S.X."/>
            <person name="Woyke T."/>
        </authorList>
    </citation>
    <scope>NUCLEOTIDE SEQUENCE [LARGE SCALE GENOMIC DNA]</scope>
    <source>
        <strain evidence="2">DSM 19437</strain>
    </source>
</reference>
<dbReference type="InterPro" id="IPR024078">
    <property type="entry name" value="LmbE-like_dom_sf"/>
</dbReference>
<organism evidence="1 2">
    <name type="scientific">Niabella soli DSM 19437</name>
    <dbReference type="NCBI Taxonomy" id="929713"/>
    <lineage>
        <taxon>Bacteria</taxon>
        <taxon>Pseudomonadati</taxon>
        <taxon>Bacteroidota</taxon>
        <taxon>Chitinophagia</taxon>
        <taxon>Chitinophagales</taxon>
        <taxon>Chitinophagaceae</taxon>
        <taxon>Niabella</taxon>
    </lineage>
</organism>
<keyword evidence="2" id="KW-1185">Reference proteome</keyword>
<protein>
    <submittedName>
        <fullName evidence="1">GlcNAc-PI de-N-acetylase</fullName>
    </submittedName>
</protein>
<gene>
    <name evidence="1" type="ORF">NIASO_05130</name>
</gene>
<dbReference type="HOGENOM" id="CLU_049311_3_0_10"/>
<dbReference type="AlphaFoldDB" id="W0EVB7"/>
<dbReference type="STRING" id="929713.NIASO_05130"/>
<evidence type="ECO:0000313" key="2">
    <source>
        <dbReference type="Proteomes" id="UP000003586"/>
    </source>
</evidence>
<dbReference type="Proteomes" id="UP000003586">
    <property type="component" value="Chromosome"/>
</dbReference>
<name>W0EVB7_9BACT</name>